<sequence>MFSYWEYKNWITDIDFAIVGSGIVGLNCALALREKYPSASILVLEKGVLPQGASTKNAGFACFGSLSELLDDLNTHDEDEMVSLVKHRWEGLQALRTIVGDDAMEFQQYGGNEIFLKGNPDFYESCLEERSRINKLLHPLFHQDVFEEKANDFHFGHIQDYYISNTLEGQLDTGKMMNTLLKKAYSSGIKILNSIQVEDFQDLNGSVSVQTNMFDLTVKKLFIATNGYASDLGITDVKPARAQVLITKPIANLPVKGTFHIEEGYYYFRNVGDRILFGGGRHLDIEGETTTHIAQSSIVQEKLEEMLSEIILPEFDYEIDMRWSGIMGVGPAKRPIVKSISNNVFCGVRLGGMGISIGTLVGRQLAELEHALVHEKII</sequence>
<protein>
    <submittedName>
        <fullName evidence="2">Glycine/D-amino acid oxidase</fullName>
    </submittedName>
</protein>
<dbReference type="Gene3D" id="3.50.50.60">
    <property type="entry name" value="FAD/NAD(P)-binding domain"/>
    <property type="match status" value="1"/>
</dbReference>
<dbReference type="Proteomes" id="UP000199138">
    <property type="component" value="Unassembled WGS sequence"/>
</dbReference>
<evidence type="ECO:0000259" key="1">
    <source>
        <dbReference type="Pfam" id="PF01266"/>
    </source>
</evidence>
<gene>
    <name evidence="2" type="ORF">SAMN05216480_101230</name>
</gene>
<evidence type="ECO:0000313" key="2">
    <source>
        <dbReference type="EMBL" id="SFU27588.1"/>
    </source>
</evidence>
<evidence type="ECO:0000313" key="3">
    <source>
        <dbReference type="Proteomes" id="UP000199138"/>
    </source>
</evidence>
<dbReference type="PANTHER" id="PTHR13847:SF281">
    <property type="entry name" value="FAD DEPENDENT OXIDOREDUCTASE DOMAIN-CONTAINING PROTEIN"/>
    <property type="match status" value="1"/>
</dbReference>
<proteinExistence type="predicted"/>
<dbReference type="RefSeq" id="WP_093021820.1">
    <property type="nucleotide sequence ID" value="NZ_FPBK01000001.1"/>
</dbReference>
<dbReference type="EMBL" id="FPBK01000001">
    <property type="protein sequence ID" value="SFU27588.1"/>
    <property type="molecule type" value="Genomic_DNA"/>
</dbReference>
<dbReference type="OrthoDB" id="1491488at2"/>
<dbReference type="Gene3D" id="3.30.9.10">
    <property type="entry name" value="D-Amino Acid Oxidase, subunit A, domain 2"/>
    <property type="match status" value="1"/>
</dbReference>
<dbReference type="InterPro" id="IPR006076">
    <property type="entry name" value="FAD-dep_OxRdtase"/>
</dbReference>
<dbReference type="GO" id="GO:0005737">
    <property type="term" value="C:cytoplasm"/>
    <property type="evidence" value="ECO:0007669"/>
    <property type="project" value="TreeGrafter"/>
</dbReference>
<name>A0A1I7EUL1_9FLAO</name>
<reference evidence="3" key="1">
    <citation type="submission" date="2016-10" db="EMBL/GenBank/DDBJ databases">
        <authorList>
            <person name="Varghese N."/>
            <person name="Submissions S."/>
        </authorList>
    </citation>
    <scope>NUCLEOTIDE SEQUENCE [LARGE SCALE GENOMIC DNA]</scope>
    <source>
        <strain evidence="3">CGMCC 1.12333</strain>
    </source>
</reference>
<dbReference type="PANTHER" id="PTHR13847">
    <property type="entry name" value="SARCOSINE DEHYDROGENASE-RELATED"/>
    <property type="match status" value="1"/>
</dbReference>
<dbReference type="SUPFAM" id="SSF51905">
    <property type="entry name" value="FAD/NAD(P)-binding domain"/>
    <property type="match status" value="1"/>
</dbReference>
<dbReference type="Pfam" id="PF01266">
    <property type="entry name" value="DAO"/>
    <property type="match status" value="1"/>
</dbReference>
<dbReference type="InterPro" id="IPR036188">
    <property type="entry name" value="FAD/NAD-bd_sf"/>
</dbReference>
<keyword evidence="3" id="KW-1185">Reference proteome</keyword>
<accession>A0A1I7EUL1</accession>
<organism evidence="2 3">
    <name type="scientific">Pustulibacterium marinum</name>
    <dbReference type="NCBI Taxonomy" id="1224947"/>
    <lineage>
        <taxon>Bacteria</taxon>
        <taxon>Pseudomonadati</taxon>
        <taxon>Bacteroidota</taxon>
        <taxon>Flavobacteriia</taxon>
        <taxon>Flavobacteriales</taxon>
        <taxon>Flavobacteriaceae</taxon>
        <taxon>Pustulibacterium</taxon>
    </lineage>
</organism>
<feature type="domain" description="FAD dependent oxidoreductase" evidence="1">
    <location>
        <begin position="15"/>
        <end position="368"/>
    </location>
</feature>
<dbReference type="STRING" id="1224947.SAMN05216480_101230"/>
<dbReference type="AlphaFoldDB" id="A0A1I7EUL1"/>